<dbReference type="InterPro" id="IPR011761">
    <property type="entry name" value="ATP-grasp"/>
</dbReference>
<dbReference type="GO" id="GO:0016747">
    <property type="term" value="F:acyltransferase activity, transferring groups other than amino-acyl groups"/>
    <property type="evidence" value="ECO:0007669"/>
    <property type="project" value="InterPro"/>
</dbReference>
<dbReference type="Gene3D" id="3.30.1490.20">
    <property type="entry name" value="ATP-grasp fold, A domain"/>
    <property type="match status" value="1"/>
</dbReference>
<dbReference type="InterPro" id="IPR013815">
    <property type="entry name" value="ATP_grasp_subdomain_1"/>
</dbReference>
<dbReference type="SUPFAM" id="SSF55729">
    <property type="entry name" value="Acyl-CoA N-acyltransferases (Nat)"/>
    <property type="match status" value="1"/>
</dbReference>
<dbReference type="Pfam" id="PF00583">
    <property type="entry name" value="Acetyltransf_1"/>
    <property type="match status" value="1"/>
</dbReference>
<dbReference type="Gene3D" id="3.40.630.30">
    <property type="match status" value="1"/>
</dbReference>
<dbReference type="KEGG" id="tcl:Tchl_1087"/>
<dbReference type="SUPFAM" id="SSF56059">
    <property type="entry name" value="Glutathione synthetase ATP-binding domain-like"/>
    <property type="match status" value="1"/>
</dbReference>
<dbReference type="GO" id="GO:0005524">
    <property type="term" value="F:ATP binding"/>
    <property type="evidence" value="ECO:0007669"/>
    <property type="project" value="UniProtKB-UniRule"/>
</dbReference>
<name>A0A1H5VUZ4_9RHOO</name>
<keyword evidence="1" id="KW-0436">Ligase</keyword>
<dbReference type="NCBIfam" id="TIGR03103">
    <property type="entry name" value="trio_acet_GNAT"/>
    <property type="match status" value="1"/>
</dbReference>
<dbReference type="GO" id="GO:0009432">
    <property type="term" value="P:SOS response"/>
    <property type="evidence" value="ECO:0007669"/>
    <property type="project" value="TreeGrafter"/>
</dbReference>
<dbReference type="PROSITE" id="PS50975">
    <property type="entry name" value="ATP_GRASP"/>
    <property type="match status" value="1"/>
</dbReference>
<dbReference type="GO" id="GO:0005737">
    <property type="term" value="C:cytoplasm"/>
    <property type="evidence" value="ECO:0007669"/>
    <property type="project" value="TreeGrafter"/>
</dbReference>
<dbReference type="InterPro" id="IPR016181">
    <property type="entry name" value="Acyl_CoA_acyltransferase"/>
</dbReference>
<sequence>MIRKHIARALRAGHRPSHLPLLLPAGQPEAAGMPANVVVDCGWGRLLPAQTWRDPAALAHALLAERAGQRDIAFYVEKPQVVVASAPQQLFLDPSDAFRLNLTAYHPQSAGRRGFTLRRLRTRADVAAINVLYRARRMVAVDAPAVWKARASRSVSYALAEDRASGEVIGVAMGLDHVEAFADPQHGASLWALAVAPQAAHPGVGEALVRYLAEHFMARGREWMDVSVLHDNEQAIALYEKLGFQRIPAFAVKRRNAINEPLFTGGGEGLQALNPYARLLVDEAVRRGIHAEAIDAENGYFRLTLGGRSIVCRESLSELTSAVAMSRCQDKRVTLKLLAAAGLAVPRQASVDGDGAAADERWPALLAECGAVVVKPVEGEQGKGISVDLRRADEVRAAIARAQRFCDRVIVEECCRGEDLRIVVIDGKVVAAAVRRPPVVVGDGVSTVAELIARQSRRRAAATGGEARIPLDDETVRCIGVQGHRLETVLDVDVRLQVRNTANLHTGGTIHDVTAELHPALRTAAERAARTLDIPVTGLDFLVPAIDGPDYVIIEANERPGLANHEPQPTAERFIDLLFPRTRALE</sequence>
<dbReference type="EC" id="6.3.2.29" evidence="1"/>
<dbReference type="GO" id="GO:0018169">
    <property type="term" value="F:ribosomal S6-glutamic acid ligase activity"/>
    <property type="evidence" value="ECO:0007669"/>
    <property type="project" value="TreeGrafter"/>
</dbReference>
<reference evidence="1 2" key="1">
    <citation type="submission" date="2016-12" db="EMBL/GenBank/DDBJ databases">
        <title>Complete genome sequence of Thauera chlorobenzoica, a Betaproteobacterium degrading haloaromatics anaerobically to CO2 and halides.</title>
        <authorList>
            <person name="Goris T."/>
            <person name="Mergelsberg M."/>
            <person name="Boll M."/>
        </authorList>
    </citation>
    <scope>NUCLEOTIDE SEQUENCE [LARGE SCALE GENOMIC DNA]</scope>
    <source>
        <strain evidence="1 2">3CB1</strain>
    </source>
</reference>
<dbReference type="InterPro" id="IPR000182">
    <property type="entry name" value="GNAT_dom"/>
</dbReference>
<gene>
    <name evidence="1" type="ORF">Tchl_1087</name>
</gene>
<dbReference type="OrthoDB" id="336415at2"/>
<organism evidence="1 2">
    <name type="scientific">Thauera chlorobenzoica</name>
    <dbReference type="NCBI Taxonomy" id="96773"/>
    <lineage>
        <taxon>Bacteria</taxon>
        <taxon>Pseudomonadati</taxon>
        <taxon>Pseudomonadota</taxon>
        <taxon>Betaproteobacteria</taxon>
        <taxon>Rhodocyclales</taxon>
        <taxon>Zoogloeaceae</taxon>
        <taxon>Thauera</taxon>
    </lineage>
</organism>
<proteinExistence type="predicted"/>
<dbReference type="RefSeq" id="WP_075147499.1">
    <property type="nucleotide sequence ID" value="NZ_CP018839.1"/>
</dbReference>
<dbReference type="AlphaFoldDB" id="A0A1H5VUZ4"/>
<dbReference type="PROSITE" id="PS51186">
    <property type="entry name" value="GNAT"/>
    <property type="match status" value="1"/>
</dbReference>
<protein>
    <submittedName>
        <fullName evidence="1">Cyanophycin synthase</fullName>
        <ecNumber evidence="1">6.3.2.29</ecNumber>
    </submittedName>
</protein>
<dbReference type="GO" id="GO:0071160">
    <property type="term" value="F:cyanophycin synthetase activity (L-aspartate-adding)"/>
    <property type="evidence" value="ECO:0007669"/>
    <property type="project" value="UniProtKB-EC"/>
</dbReference>
<dbReference type="GO" id="GO:0046872">
    <property type="term" value="F:metal ion binding"/>
    <property type="evidence" value="ECO:0007669"/>
    <property type="project" value="InterPro"/>
</dbReference>
<dbReference type="EMBL" id="CP018839">
    <property type="protein sequence ID" value="APR03946.1"/>
    <property type="molecule type" value="Genomic_DNA"/>
</dbReference>
<evidence type="ECO:0000313" key="2">
    <source>
        <dbReference type="Proteomes" id="UP000185739"/>
    </source>
</evidence>
<dbReference type="PANTHER" id="PTHR21621:SF0">
    <property type="entry name" value="BETA-CITRYLGLUTAMATE SYNTHASE B-RELATED"/>
    <property type="match status" value="1"/>
</dbReference>
<evidence type="ECO:0000313" key="1">
    <source>
        <dbReference type="EMBL" id="APR03946.1"/>
    </source>
</evidence>
<dbReference type="STRING" id="96773.Tchl_1087"/>
<dbReference type="Proteomes" id="UP000185739">
    <property type="component" value="Chromosome"/>
</dbReference>
<dbReference type="PANTHER" id="PTHR21621">
    <property type="entry name" value="RIBOSOMAL PROTEIN S6 MODIFICATION PROTEIN"/>
    <property type="match status" value="1"/>
</dbReference>
<keyword evidence="2" id="KW-1185">Reference proteome</keyword>
<dbReference type="Gene3D" id="3.30.470.20">
    <property type="entry name" value="ATP-grasp fold, B domain"/>
    <property type="match status" value="2"/>
</dbReference>
<accession>A0A1H5VUZ4</accession>
<dbReference type="InterPro" id="IPR017534">
    <property type="entry name" value="GNAT-acetyltransferase"/>
</dbReference>